<accession>A0AAN8C4D3</accession>
<feature type="region of interest" description="Disordered" evidence="1">
    <location>
        <begin position="1"/>
        <end position="27"/>
    </location>
</feature>
<dbReference type="EMBL" id="JAULUE010002053">
    <property type="protein sequence ID" value="KAK5896912.1"/>
    <property type="molecule type" value="Genomic_DNA"/>
</dbReference>
<keyword evidence="3" id="KW-1185">Reference proteome</keyword>
<gene>
    <name evidence="2" type="ORF">CesoFtcFv8_010025</name>
</gene>
<sequence>MDLPQQGYRATKPRARAPPPHSRLCAV</sequence>
<proteinExistence type="predicted"/>
<evidence type="ECO:0000256" key="1">
    <source>
        <dbReference type="SAM" id="MobiDB-lite"/>
    </source>
</evidence>
<dbReference type="Proteomes" id="UP001335648">
    <property type="component" value="Unassembled WGS sequence"/>
</dbReference>
<dbReference type="AlphaFoldDB" id="A0AAN8C4D3"/>
<comment type="caution">
    <text evidence="2">The sequence shown here is derived from an EMBL/GenBank/DDBJ whole genome shotgun (WGS) entry which is preliminary data.</text>
</comment>
<reference evidence="2 3" key="1">
    <citation type="journal article" date="2023" name="Mol. Biol. Evol.">
        <title>Genomics of Secondarily Temperate Adaptation in the Only Non-Antarctic Icefish.</title>
        <authorList>
            <person name="Rivera-Colon A.G."/>
            <person name="Rayamajhi N."/>
            <person name="Minhas B.F."/>
            <person name="Madrigal G."/>
            <person name="Bilyk K.T."/>
            <person name="Yoon V."/>
            <person name="Hune M."/>
            <person name="Gregory S."/>
            <person name="Cheng C.H.C."/>
            <person name="Catchen J.M."/>
        </authorList>
    </citation>
    <scope>NUCLEOTIDE SEQUENCE [LARGE SCALE GENOMIC DNA]</scope>
    <source>
        <strain evidence="2">JC2023a</strain>
    </source>
</reference>
<protein>
    <submittedName>
        <fullName evidence="2">Uncharacterized protein</fullName>
    </submittedName>
</protein>
<organism evidence="2 3">
    <name type="scientific">Champsocephalus esox</name>
    <name type="common">pike icefish</name>
    <dbReference type="NCBI Taxonomy" id="159716"/>
    <lineage>
        <taxon>Eukaryota</taxon>
        <taxon>Metazoa</taxon>
        <taxon>Chordata</taxon>
        <taxon>Craniata</taxon>
        <taxon>Vertebrata</taxon>
        <taxon>Euteleostomi</taxon>
        <taxon>Actinopterygii</taxon>
        <taxon>Neopterygii</taxon>
        <taxon>Teleostei</taxon>
        <taxon>Neoteleostei</taxon>
        <taxon>Acanthomorphata</taxon>
        <taxon>Eupercaria</taxon>
        <taxon>Perciformes</taxon>
        <taxon>Notothenioidei</taxon>
        <taxon>Channichthyidae</taxon>
        <taxon>Champsocephalus</taxon>
    </lineage>
</organism>
<name>A0AAN8C4D3_9TELE</name>
<evidence type="ECO:0000313" key="2">
    <source>
        <dbReference type="EMBL" id="KAK5896912.1"/>
    </source>
</evidence>
<evidence type="ECO:0000313" key="3">
    <source>
        <dbReference type="Proteomes" id="UP001335648"/>
    </source>
</evidence>